<dbReference type="SUPFAM" id="SSF54452">
    <property type="entry name" value="MHC antigen-recognition domain"/>
    <property type="match status" value="1"/>
</dbReference>
<evidence type="ECO:0000259" key="4">
    <source>
        <dbReference type="Pfam" id="PF00129"/>
    </source>
</evidence>
<dbReference type="InterPro" id="IPR001039">
    <property type="entry name" value="MHC_I_a_a1/a2"/>
</dbReference>
<keyword evidence="3" id="KW-1133">Transmembrane helix</keyword>
<accession>A0A8J4TCU6</accession>
<dbReference type="PRINTS" id="PR01638">
    <property type="entry name" value="MHCCLASSI"/>
</dbReference>
<dbReference type="PANTHER" id="PTHR16675:SF235">
    <property type="entry name" value="SHKT DOMAIN-CONTAINING PROTEIN"/>
    <property type="match status" value="1"/>
</dbReference>
<dbReference type="InterPro" id="IPR011161">
    <property type="entry name" value="MHC_I-like_Ag-recog"/>
</dbReference>
<dbReference type="AlphaFoldDB" id="A0A8J4TCU6"/>
<sequence length="280" mass="31726">THFLQYRYTPLIPGTHFTVVGLVDGQPFMYYDSISDEGKPKTEWMKKVRDNRADYWFEEIRYMEEQNEYFLHNLITLMKSFSQSAEFSAIKRMYGCEYDDVTTRGYDEYKYNGEDFLSLNLTTAKWTAVNQPEWIKRDWIPKGDEAKRWKDFLNTTCIDRLKAYVSYGKESLPSKVGTSVSPGVVCVAPGFSSKDVTITRQQDGEILKVLSEELQKHKYTCGILRRSLSEDQIQTDGEADGGPDAGPDGVGTGVIVCGILLSLGAAAAAGIVIWKKKRND</sequence>
<protein>
    <submittedName>
        <fullName evidence="5">BOLA class I histocompatibility antigen, alpha chain BL3-7-like isoform X1</fullName>
    </submittedName>
</protein>
<dbReference type="InterPro" id="IPR037055">
    <property type="entry name" value="MHC_I-like_Ag-recog_sf"/>
</dbReference>
<evidence type="ECO:0000256" key="2">
    <source>
        <dbReference type="RuleBase" id="RU004439"/>
    </source>
</evidence>
<dbReference type="EMBL" id="QNUK01001350">
    <property type="protein sequence ID" value="KAF5883427.1"/>
    <property type="molecule type" value="Genomic_DNA"/>
</dbReference>
<dbReference type="OrthoDB" id="8936120at2759"/>
<evidence type="ECO:0000313" key="5">
    <source>
        <dbReference type="EMBL" id="KAF5883427.1"/>
    </source>
</evidence>
<comment type="similarity">
    <text evidence="2">Belongs to the MHC class I family.</text>
</comment>
<evidence type="ECO:0000256" key="3">
    <source>
        <dbReference type="SAM" id="Phobius"/>
    </source>
</evidence>
<keyword evidence="6" id="KW-1185">Reference proteome</keyword>
<organism evidence="5 6">
    <name type="scientific">Clarias magur</name>
    <name type="common">Asian catfish</name>
    <name type="synonym">Macropteronotus magur</name>
    <dbReference type="NCBI Taxonomy" id="1594786"/>
    <lineage>
        <taxon>Eukaryota</taxon>
        <taxon>Metazoa</taxon>
        <taxon>Chordata</taxon>
        <taxon>Craniata</taxon>
        <taxon>Vertebrata</taxon>
        <taxon>Euteleostomi</taxon>
        <taxon>Actinopterygii</taxon>
        <taxon>Neopterygii</taxon>
        <taxon>Teleostei</taxon>
        <taxon>Ostariophysi</taxon>
        <taxon>Siluriformes</taxon>
        <taxon>Clariidae</taxon>
        <taxon>Clarias</taxon>
    </lineage>
</organism>
<gene>
    <name evidence="5" type="ORF">DAT39_022949</name>
</gene>
<proteinExistence type="inferred from homology"/>
<dbReference type="Pfam" id="PF00129">
    <property type="entry name" value="MHC_I"/>
    <property type="match status" value="1"/>
</dbReference>
<name>A0A8J4TCU6_CLAMG</name>
<keyword evidence="3" id="KW-0472">Membrane</keyword>
<comment type="caution">
    <text evidence="5">The sequence shown here is derived from an EMBL/GenBank/DDBJ whole genome shotgun (WGS) entry which is preliminary data.</text>
</comment>
<feature type="domain" description="MHC class I-like antigen recognition-like" evidence="4">
    <location>
        <begin position="16"/>
        <end position="172"/>
    </location>
</feature>
<feature type="transmembrane region" description="Helical" evidence="3">
    <location>
        <begin position="253"/>
        <end position="274"/>
    </location>
</feature>
<dbReference type="GO" id="GO:0005615">
    <property type="term" value="C:extracellular space"/>
    <property type="evidence" value="ECO:0007669"/>
    <property type="project" value="TreeGrafter"/>
</dbReference>
<evidence type="ECO:0000313" key="6">
    <source>
        <dbReference type="Proteomes" id="UP000727407"/>
    </source>
</evidence>
<dbReference type="Gene3D" id="3.30.500.10">
    <property type="entry name" value="MHC class I-like antigen recognition-like"/>
    <property type="match status" value="1"/>
</dbReference>
<keyword evidence="1" id="KW-0325">Glycoprotein</keyword>
<dbReference type="PANTHER" id="PTHR16675">
    <property type="entry name" value="MHC CLASS I-RELATED"/>
    <property type="match status" value="1"/>
</dbReference>
<reference evidence="5" key="1">
    <citation type="submission" date="2020-07" db="EMBL/GenBank/DDBJ databases">
        <title>Clarias magur genome sequencing, assembly and annotation.</title>
        <authorList>
            <person name="Kushwaha B."/>
            <person name="Kumar R."/>
            <person name="Das P."/>
            <person name="Joshi C.G."/>
            <person name="Kumar D."/>
            <person name="Nagpure N.S."/>
            <person name="Pandey M."/>
            <person name="Agarwal S."/>
            <person name="Srivastava S."/>
            <person name="Singh M."/>
            <person name="Sahoo L."/>
            <person name="Jayasankar P."/>
            <person name="Meher P.K."/>
            <person name="Koringa P.G."/>
            <person name="Iquebal M.A."/>
            <person name="Das S.P."/>
            <person name="Bit A."/>
            <person name="Patnaik S."/>
            <person name="Patel N."/>
            <person name="Shah T.M."/>
            <person name="Hinsu A."/>
            <person name="Jena J.K."/>
        </authorList>
    </citation>
    <scope>NUCLEOTIDE SEQUENCE</scope>
    <source>
        <strain evidence="5">CIFAMagur01</strain>
        <tissue evidence="5">Testis</tissue>
    </source>
</reference>
<dbReference type="InterPro" id="IPR011162">
    <property type="entry name" value="MHC_I/II-like_Ag-recog"/>
</dbReference>
<dbReference type="GO" id="GO:0009897">
    <property type="term" value="C:external side of plasma membrane"/>
    <property type="evidence" value="ECO:0007669"/>
    <property type="project" value="TreeGrafter"/>
</dbReference>
<feature type="non-terminal residue" evidence="5">
    <location>
        <position position="280"/>
    </location>
</feature>
<dbReference type="InterPro" id="IPR050208">
    <property type="entry name" value="MHC_class-I_related"/>
</dbReference>
<keyword evidence="3" id="KW-0812">Transmembrane</keyword>
<evidence type="ECO:0000256" key="1">
    <source>
        <dbReference type="ARBA" id="ARBA00023180"/>
    </source>
</evidence>
<dbReference type="GO" id="GO:0006955">
    <property type="term" value="P:immune response"/>
    <property type="evidence" value="ECO:0007669"/>
    <property type="project" value="TreeGrafter"/>
</dbReference>
<feature type="non-terminal residue" evidence="5">
    <location>
        <position position="1"/>
    </location>
</feature>
<dbReference type="Proteomes" id="UP000727407">
    <property type="component" value="Unassembled WGS sequence"/>
</dbReference>